<evidence type="ECO:0000256" key="1">
    <source>
        <dbReference type="ARBA" id="ARBA00004726"/>
    </source>
</evidence>
<comment type="caution">
    <text evidence="16">The sequence shown here is derived from an EMBL/GenBank/DDBJ whole genome shotgun (WGS) entry which is preliminary data.</text>
</comment>
<evidence type="ECO:0000256" key="7">
    <source>
        <dbReference type="ARBA" id="ARBA00022741"/>
    </source>
</evidence>
<evidence type="ECO:0000259" key="15">
    <source>
        <dbReference type="SMART" id="SM00904"/>
    </source>
</evidence>
<dbReference type="InterPro" id="IPR023468">
    <property type="entry name" value="Riboflavin_kinase"/>
</dbReference>
<dbReference type="NCBIfam" id="NF004162">
    <property type="entry name" value="PRK05627.1-5"/>
    <property type="match status" value="1"/>
</dbReference>
<comment type="catalytic activity">
    <reaction evidence="13 14">
        <text>FMN + ATP + H(+) = FAD + diphosphate</text>
        <dbReference type="Rhea" id="RHEA:17237"/>
        <dbReference type="ChEBI" id="CHEBI:15378"/>
        <dbReference type="ChEBI" id="CHEBI:30616"/>
        <dbReference type="ChEBI" id="CHEBI:33019"/>
        <dbReference type="ChEBI" id="CHEBI:57692"/>
        <dbReference type="ChEBI" id="CHEBI:58210"/>
        <dbReference type="EC" id="2.7.7.2"/>
    </reaction>
</comment>
<keyword evidence="8 14" id="KW-0418">Kinase</keyword>
<keyword evidence="10 14" id="KW-0067">ATP-binding</keyword>
<dbReference type="Gene3D" id="3.40.50.620">
    <property type="entry name" value="HUPs"/>
    <property type="match status" value="1"/>
</dbReference>
<protein>
    <recommendedName>
        <fullName evidence="14">Riboflavin biosynthesis protein</fullName>
    </recommendedName>
    <domain>
        <recommendedName>
            <fullName evidence="14">Riboflavin kinase</fullName>
            <ecNumber evidence="14">2.7.1.26</ecNumber>
        </recommendedName>
        <alternativeName>
            <fullName evidence="14">Flavokinase</fullName>
        </alternativeName>
    </domain>
    <domain>
        <recommendedName>
            <fullName evidence="14">FMN adenylyltransferase</fullName>
            <ecNumber evidence="14">2.7.7.2</ecNumber>
        </recommendedName>
        <alternativeName>
            <fullName evidence="14">FAD pyrophosphorylase</fullName>
        </alternativeName>
        <alternativeName>
            <fullName evidence="14">FAD synthase</fullName>
        </alternativeName>
    </domain>
</protein>
<dbReference type="SUPFAM" id="SSF82114">
    <property type="entry name" value="Riboflavin kinase-like"/>
    <property type="match status" value="1"/>
</dbReference>
<keyword evidence="7 14" id="KW-0547">Nucleotide-binding</keyword>
<dbReference type="PANTHER" id="PTHR22749:SF6">
    <property type="entry name" value="RIBOFLAVIN KINASE"/>
    <property type="match status" value="1"/>
</dbReference>
<dbReference type="PIRSF" id="PIRSF004491">
    <property type="entry name" value="FAD_Synth"/>
    <property type="match status" value="1"/>
</dbReference>
<organism evidence="16 17">
    <name type="scientific">Aquibacillus albus</name>
    <dbReference type="NCBI Taxonomy" id="1168171"/>
    <lineage>
        <taxon>Bacteria</taxon>
        <taxon>Bacillati</taxon>
        <taxon>Bacillota</taxon>
        <taxon>Bacilli</taxon>
        <taxon>Bacillales</taxon>
        <taxon>Bacillaceae</taxon>
        <taxon>Aquibacillus</taxon>
    </lineage>
</organism>
<dbReference type="SUPFAM" id="SSF52374">
    <property type="entry name" value="Nucleotidylyl transferase"/>
    <property type="match status" value="1"/>
</dbReference>
<comment type="pathway">
    <text evidence="2 14">Cofactor biosynthesis; FMN biosynthesis; FMN from riboflavin (ATP route): step 1/1.</text>
</comment>
<reference evidence="16 17" key="1">
    <citation type="submission" date="2021-01" db="EMBL/GenBank/DDBJ databases">
        <title>Genomic Encyclopedia of Type Strains, Phase IV (KMG-IV): sequencing the most valuable type-strain genomes for metagenomic binning, comparative biology and taxonomic classification.</title>
        <authorList>
            <person name="Goeker M."/>
        </authorList>
    </citation>
    <scope>NUCLEOTIDE SEQUENCE [LARGE SCALE GENOMIC DNA]</scope>
    <source>
        <strain evidence="16 17">DSM 23711</strain>
    </source>
</reference>
<dbReference type="Proteomes" id="UP001296943">
    <property type="component" value="Unassembled WGS sequence"/>
</dbReference>
<dbReference type="InterPro" id="IPR014729">
    <property type="entry name" value="Rossmann-like_a/b/a_fold"/>
</dbReference>
<keyword evidence="3 14" id="KW-0285">Flavoprotein</keyword>
<evidence type="ECO:0000256" key="10">
    <source>
        <dbReference type="ARBA" id="ARBA00022840"/>
    </source>
</evidence>
<evidence type="ECO:0000256" key="8">
    <source>
        <dbReference type="ARBA" id="ARBA00022777"/>
    </source>
</evidence>
<evidence type="ECO:0000256" key="11">
    <source>
        <dbReference type="ARBA" id="ARBA00023268"/>
    </source>
</evidence>
<dbReference type="InterPro" id="IPR002606">
    <property type="entry name" value="Riboflavin_kinase_bac"/>
</dbReference>
<keyword evidence="11" id="KW-0511">Multifunctional enzyme</keyword>
<evidence type="ECO:0000256" key="12">
    <source>
        <dbReference type="ARBA" id="ARBA00047880"/>
    </source>
</evidence>
<dbReference type="CDD" id="cd02064">
    <property type="entry name" value="FAD_synthetase_N"/>
    <property type="match status" value="1"/>
</dbReference>
<dbReference type="Gene3D" id="2.40.30.30">
    <property type="entry name" value="Riboflavin kinase-like"/>
    <property type="match status" value="1"/>
</dbReference>
<proteinExistence type="inferred from homology"/>
<evidence type="ECO:0000256" key="6">
    <source>
        <dbReference type="ARBA" id="ARBA00022695"/>
    </source>
</evidence>
<dbReference type="Pfam" id="PF01687">
    <property type="entry name" value="Flavokinase"/>
    <property type="match status" value="1"/>
</dbReference>
<keyword evidence="6 14" id="KW-0548">Nucleotidyltransferase</keyword>
<keyword evidence="9 14" id="KW-0274">FAD</keyword>
<evidence type="ECO:0000256" key="4">
    <source>
        <dbReference type="ARBA" id="ARBA00022643"/>
    </source>
</evidence>
<dbReference type="Pfam" id="PF06574">
    <property type="entry name" value="FAD_syn"/>
    <property type="match status" value="1"/>
</dbReference>
<comment type="pathway">
    <text evidence="1 14">Cofactor biosynthesis; FAD biosynthesis; FAD from FMN: step 1/1.</text>
</comment>
<dbReference type="InterPro" id="IPR015864">
    <property type="entry name" value="FAD_synthase"/>
</dbReference>
<evidence type="ECO:0000256" key="9">
    <source>
        <dbReference type="ARBA" id="ARBA00022827"/>
    </source>
</evidence>
<comment type="catalytic activity">
    <reaction evidence="12 14">
        <text>riboflavin + ATP = FMN + ADP + H(+)</text>
        <dbReference type="Rhea" id="RHEA:14357"/>
        <dbReference type="ChEBI" id="CHEBI:15378"/>
        <dbReference type="ChEBI" id="CHEBI:30616"/>
        <dbReference type="ChEBI" id="CHEBI:57986"/>
        <dbReference type="ChEBI" id="CHEBI:58210"/>
        <dbReference type="ChEBI" id="CHEBI:456216"/>
        <dbReference type="EC" id="2.7.1.26"/>
    </reaction>
</comment>
<sequence>METINLAYPHQFEKNSLPETVAAIGVFDGIHRGHQQVIQTAIDKAKRQDRQSAVITFYPHPSVVLKQEKEKVSYLTPLREKTEILKSMGVDKLYIITFNKELSKLQPQMFIDHFLIGLNIKHLVAGFDFTYGHMGKGTMETINQYTRGEFNHTTVNKLEENDQKISSTLIREKLVDGEVEVANHLLGRPHTIRGIVIEGDKRGRTIGFPTANIKLSDDFFLPRTGVYAVTIKHNRQLFKGMANVGYKPTFESKSDRPSIEVNIFDYNQDIYGEELVIEWRSYIREEKKFNGIEQLVAQIKQDEKTIRTFFHVNRV</sequence>
<dbReference type="GO" id="GO:0003919">
    <property type="term" value="F:FMN adenylyltransferase activity"/>
    <property type="evidence" value="ECO:0007669"/>
    <property type="project" value="UniProtKB-EC"/>
</dbReference>
<feature type="domain" description="Riboflavin kinase" evidence="15">
    <location>
        <begin position="185"/>
        <end position="311"/>
    </location>
</feature>
<dbReference type="PANTHER" id="PTHR22749">
    <property type="entry name" value="RIBOFLAVIN KINASE/FMN ADENYLYLTRANSFERASE"/>
    <property type="match status" value="1"/>
</dbReference>
<dbReference type="EMBL" id="JAFBDR010000014">
    <property type="protein sequence ID" value="MBM7572069.1"/>
    <property type="molecule type" value="Genomic_DNA"/>
</dbReference>
<dbReference type="NCBIfam" id="NF004160">
    <property type="entry name" value="PRK05627.1-3"/>
    <property type="match status" value="1"/>
</dbReference>
<keyword evidence="4 14" id="KW-0288">FMN</keyword>
<evidence type="ECO:0000256" key="14">
    <source>
        <dbReference type="PIRNR" id="PIRNR004491"/>
    </source>
</evidence>
<dbReference type="GO" id="GO:0008531">
    <property type="term" value="F:riboflavin kinase activity"/>
    <property type="evidence" value="ECO:0007669"/>
    <property type="project" value="UniProtKB-EC"/>
</dbReference>
<evidence type="ECO:0000256" key="2">
    <source>
        <dbReference type="ARBA" id="ARBA00005201"/>
    </source>
</evidence>
<dbReference type="InterPro" id="IPR023465">
    <property type="entry name" value="Riboflavin_kinase_dom_sf"/>
</dbReference>
<comment type="similarity">
    <text evidence="14">Belongs to the ribF family.</text>
</comment>
<gene>
    <name evidence="16" type="ORF">JOC48_002572</name>
</gene>
<evidence type="ECO:0000256" key="13">
    <source>
        <dbReference type="ARBA" id="ARBA00049494"/>
    </source>
</evidence>
<evidence type="ECO:0000256" key="3">
    <source>
        <dbReference type="ARBA" id="ARBA00022630"/>
    </source>
</evidence>
<dbReference type="NCBIfam" id="TIGR00083">
    <property type="entry name" value="ribF"/>
    <property type="match status" value="1"/>
</dbReference>
<evidence type="ECO:0000313" key="17">
    <source>
        <dbReference type="Proteomes" id="UP001296943"/>
    </source>
</evidence>
<dbReference type="EC" id="2.7.7.2" evidence="14"/>
<dbReference type="SMART" id="SM00904">
    <property type="entry name" value="Flavokinase"/>
    <property type="match status" value="1"/>
</dbReference>
<keyword evidence="5 14" id="KW-0808">Transferase</keyword>
<dbReference type="RefSeq" id="WP_204500198.1">
    <property type="nucleotide sequence ID" value="NZ_JAFBDR010000014.1"/>
</dbReference>
<evidence type="ECO:0000313" key="16">
    <source>
        <dbReference type="EMBL" id="MBM7572069.1"/>
    </source>
</evidence>
<evidence type="ECO:0000256" key="5">
    <source>
        <dbReference type="ARBA" id="ARBA00022679"/>
    </source>
</evidence>
<keyword evidence="17" id="KW-1185">Reference proteome</keyword>
<name>A0ABS2N1T1_9BACI</name>
<accession>A0ABS2N1T1</accession>
<dbReference type="EC" id="2.7.1.26" evidence="14"/>
<dbReference type="InterPro" id="IPR015865">
    <property type="entry name" value="Riboflavin_kinase_bac/euk"/>
</dbReference>